<protein>
    <submittedName>
        <fullName evidence="6">Icc protein</fullName>
    </submittedName>
</protein>
<dbReference type="InterPro" id="IPR004843">
    <property type="entry name" value="Calcineurin-like_PHP"/>
</dbReference>
<comment type="caution">
    <text evidence="6">The sequence shown here is derived from an EMBL/GenBank/DDBJ whole genome shotgun (WGS) entry which is preliminary data.</text>
</comment>
<comment type="similarity">
    <text evidence="4">Belongs to the cyclic nucleotide phosphodiesterase class-III family.</text>
</comment>
<keyword evidence="1" id="KW-0479">Metal-binding</keyword>
<evidence type="ECO:0000256" key="3">
    <source>
        <dbReference type="ARBA" id="ARBA00023004"/>
    </source>
</evidence>
<sequence>MLKIAQITDAHLLPRGQRLMDLDVMERFERVLADAKKFDPDAYFFTGDFCASEPKEWVFEWLAPRLAQLGKPYYLIPGNHDDRSMMRRHLDLPGKGDEPILQAMELKGESFLFLDTRYGEFDQAQLVWLEHHLNTKPGSHVIMHHPPIKLGQPFMDNNFFLKNPERLQSILREAHSPVHVFCGHYHSARTVHDDNIFVHLCPPTSFYIKPNAEVFEQDFLPPGYHQITWTKNYRVRVTPVYLAESPLVAAE</sequence>
<accession>A0ABX0X9Z9</accession>
<feature type="domain" description="Calcineurin-like phosphoesterase" evidence="5">
    <location>
        <begin position="2"/>
        <end position="187"/>
    </location>
</feature>
<proteinExistence type="inferred from homology"/>
<dbReference type="PANTHER" id="PTHR42988">
    <property type="entry name" value="PHOSPHOHYDROLASE"/>
    <property type="match status" value="1"/>
</dbReference>
<dbReference type="SUPFAM" id="SSF56300">
    <property type="entry name" value="Metallo-dependent phosphatases"/>
    <property type="match status" value="1"/>
</dbReference>
<dbReference type="Proteomes" id="UP000770785">
    <property type="component" value="Unassembled WGS sequence"/>
</dbReference>
<dbReference type="InterPro" id="IPR029052">
    <property type="entry name" value="Metallo-depent_PP-like"/>
</dbReference>
<dbReference type="PANTHER" id="PTHR42988:SF2">
    <property type="entry name" value="CYCLIC NUCLEOTIDE PHOSPHODIESTERASE CBUA0032-RELATED"/>
    <property type="match status" value="1"/>
</dbReference>
<evidence type="ECO:0000256" key="2">
    <source>
        <dbReference type="ARBA" id="ARBA00022801"/>
    </source>
</evidence>
<dbReference type="EMBL" id="JAATJH010000002">
    <property type="protein sequence ID" value="NJC25783.1"/>
    <property type="molecule type" value="Genomic_DNA"/>
</dbReference>
<keyword evidence="3" id="KW-0408">Iron</keyword>
<dbReference type="RefSeq" id="WP_168036564.1">
    <property type="nucleotide sequence ID" value="NZ_JAATJH010000002.1"/>
</dbReference>
<name>A0ABX0X9Z9_9BACT</name>
<gene>
    <name evidence="6" type="ORF">GGR27_001282</name>
</gene>
<keyword evidence="2" id="KW-0378">Hydrolase</keyword>
<evidence type="ECO:0000259" key="5">
    <source>
        <dbReference type="Pfam" id="PF00149"/>
    </source>
</evidence>
<evidence type="ECO:0000256" key="4">
    <source>
        <dbReference type="ARBA" id="ARBA00025742"/>
    </source>
</evidence>
<organism evidence="6 7">
    <name type="scientific">Neolewinella antarctica</name>
    <dbReference type="NCBI Taxonomy" id="442734"/>
    <lineage>
        <taxon>Bacteria</taxon>
        <taxon>Pseudomonadati</taxon>
        <taxon>Bacteroidota</taxon>
        <taxon>Saprospiria</taxon>
        <taxon>Saprospirales</taxon>
        <taxon>Lewinellaceae</taxon>
        <taxon>Neolewinella</taxon>
    </lineage>
</organism>
<dbReference type="Pfam" id="PF00149">
    <property type="entry name" value="Metallophos"/>
    <property type="match status" value="1"/>
</dbReference>
<dbReference type="Gene3D" id="3.60.21.10">
    <property type="match status" value="1"/>
</dbReference>
<reference evidence="6 7" key="1">
    <citation type="submission" date="2020-03" db="EMBL/GenBank/DDBJ databases">
        <title>Genomic Encyclopedia of Type Strains, Phase IV (KMG-IV): sequencing the most valuable type-strain genomes for metagenomic binning, comparative biology and taxonomic classification.</title>
        <authorList>
            <person name="Goeker M."/>
        </authorList>
    </citation>
    <scope>NUCLEOTIDE SEQUENCE [LARGE SCALE GENOMIC DNA]</scope>
    <source>
        <strain evidence="6 7">DSM 105096</strain>
    </source>
</reference>
<dbReference type="InterPro" id="IPR050884">
    <property type="entry name" value="CNP_phosphodiesterase-III"/>
</dbReference>
<keyword evidence="7" id="KW-1185">Reference proteome</keyword>
<evidence type="ECO:0000313" key="7">
    <source>
        <dbReference type="Proteomes" id="UP000770785"/>
    </source>
</evidence>
<evidence type="ECO:0000313" key="6">
    <source>
        <dbReference type="EMBL" id="NJC25783.1"/>
    </source>
</evidence>
<evidence type="ECO:0000256" key="1">
    <source>
        <dbReference type="ARBA" id="ARBA00022723"/>
    </source>
</evidence>